<evidence type="ECO:0000313" key="4">
    <source>
        <dbReference type="Proteomes" id="UP000233750"/>
    </source>
</evidence>
<accession>A0A2N3WB16</accession>
<organism evidence="3 4">
    <name type="scientific">Amycolatopsis echigonensis</name>
    <dbReference type="NCBI Taxonomy" id="2576905"/>
    <lineage>
        <taxon>Bacteria</taxon>
        <taxon>Bacillati</taxon>
        <taxon>Actinomycetota</taxon>
        <taxon>Actinomycetes</taxon>
        <taxon>Pseudonocardiales</taxon>
        <taxon>Pseudonocardiaceae</taxon>
        <taxon>Amycolatopsis</taxon>
    </lineage>
</organism>
<protein>
    <submittedName>
        <fullName evidence="3">Uncharacterized protein</fullName>
    </submittedName>
</protein>
<comment type="caution">
    <text evidence="3">The sequence shown here is derived from an EMBL/GenBank/DDBJ whole genome shotgun (WGS) entry which is preliminary data.</text>
</comment>
<gene>
    <name evidence="3" type="ORF">ATK30_1834</name>
    <name evidence="2" type="ORF">H5411_16185</name>
</gene>
<dbReference type="Proteomes" id="UP000233750">
    <property type="component" value="Unassembled WGS sequence"/>
</dbReference>
<name>A0A2N3WB16_9PSEU</name>
<feature type="compositionally biased region" description="Low complexity" evidence="1">
    <location>
        <begin position="84"/>
        <end position="110"/>
    </location>
</feature>
<dbReference type="EMBL" id="JACJHR010000020">
    <property type="protein sequence ID" value="MBB2500661.1"/>
    <property type="molecule type" value="Genomic_DNA"/>
</dbReference>
<accession>A0A8E1VYS0</accession>
<dbReference type="Proteomes" id="UP000550260">
    <property type="component" value="Unassembled WGS sequence"/>
</dbReference>
<evidence type="ECO:0000256" key="1">
    <source>
        <dbReference type="SAM" id="MobiDB-lite"/>
    </source>
</evidence>
<evidence type="ECO:0000313" key="5">
    <source>
        <dbReference type="Proteomes" id="UP000550260"/>
    </source>
</evidence>
<evidence type="ECO:0000313" key="2">
    <source>
        <dbReference type="EMBL" id="MBB2500661.1"/>
    </source>
</evidence>
<reference evidence="2 5" key="2">
    <citation type="submission" date="2020-08" db="EMBL/GenBank/DDBJ databases">
        <title>Amycolatopsis echigonensis JCM 21831.</title>
        <authorList>
            <person name="Tedsree N."/>
            <person name="Kuncharoen N."/>
            <person name="Likhitwitayawuid K."/>
            <person name="Tanasupawat S."/>
        </authorList>
    </citation>
    <scope>NUCLEOTIDE SEQUENCE [LARGE SCALE GENOMIC DNA]</scope>
    <source>
        <strain evidence="2 5">JCM 21831</strain>
    </source>
</reference>
<dbReference type="AlphaFoldDB" id="A0A2N3WB16"/>
<feature type="region of interest" description="Disordered" evidence="1">
    <location>
        <begin position="1"/>
        <end position="36"/>
    </location>
</feature>
<evidence type="ECO:0000313" key="3">
    <source>
        <dbReference type="EMBL" id="PKV91074.1"/>
    </source>
</evidence>
<proteinExistence type="predicted"/>
<sequence>MSRPDGPEPSSASPENAIAVSAAPTAPPKGASGRLSRSGYAILGVSGLVVATAFAAVAELAGPGSVTDTATNTTSGGGPGGLQGSSQVVVPGNAVPGGPMTVPGSPTPGQTAPPTPTTVVAVGPDGKPTTSVITPPPNAGQPAGQPGGQPGGGQPVPGGTTSQRSDPPPPTKSSGGTTTPPSTPVTTPPETSTPTNPPSSDSSAPKPPTGSSSTGGQPSSTSSASTSDTNPTSSTSR</sequence>
<reference evidence="3 4" key="1">
    <citation type="submission" date="2017-12" db="EMBL/GenBank/DDBJ databases">
        <title>Sequencing the genomes of 1000 Actinobacteria strains.</title>
        <authorList>
            <person name="Klenk H.-P."/>
        </authorList>
    </citation>
    <scope>NUCLEOTIDE SEQUENCE [LARGE SCALE GENOMIC DNA]</scope>
    <source>
        <strain evidence="3 4">DSM 45165</strain>
    </source>
</reference>
<feature type="compositionally biased region" description="Low complexity" evidence="1">
    <location>
        <begin position="188"/>
        <end position="237"/>
    </location>
</feature>
<feature type="region of interest" description="Disordered" evidence="1">
    <location>
        <begin position="62"/>
        <end position="237"/>
    </location>
</feature>
<dbReference type="EMBL" id="PJMY01000003">
    <property type="protein sequence ID" value="PKV91074.1"/>
    <property type="molecule type" value="Genomic_DNA"/>
</dbReference>
<keyword evidence="4" id="KW-1185">Reference proteome</keyword>
<dbReference type="RefSeq" id="WP_158242458.1">
    <property type="nucleotide sequence ID" value="NZ_JACJHR010000020.1"/>
</dbReference>
<feature type="compositionally biased region" description="Gly residues" evidence="1">
    <location>
        <begin position="145"/>
        <end position="156"/>
    </location>
</feature>